<dbReference type="Proteomes" id="UP000006265">
    <property type="component" value="Unassembled WGS sequence"/>
</dbReference>
<evidence type="ECO:0000259" key="3">
    <source>
        <dbReference type="Pfam" id="PF25862"/>
    </source>
</evidence>
<dbReference type="PATRIC" id="fig|1122247.3.peg.4569"/>
<comment type="caution">
    <text evidence="4">The sequence shown here is derived from an EMBL/GenBank/DDBJ whole genome shotgun (WGS) entry which is preliminary data.</text>
</comment>
<accession>K5BIF2</accession>
<protein>
    <submittedName>
        <fullName evidence="4">PglZ domain protein</fullName>
    </submittedName>
</protein>
<proteinExistence type="predicted"/>
<name>K5BIF2_MYCHD</name>
<sequence>MAGMSHLTVTEPIIRARLDRAVDKQYHRGVLGLRAQPHWDSGTFDHKGVPVTVVPCPSVLAIWEAIETRDPNGWTVVLTDVDDDDLGDTVLAHLLDGRLITPDPWDAVRGNFSATTIEPALYRGVDNDRAVANGLLDVLSPDSYTHAPGGVLTRDHAMTTVARDVLKIVRDPGVEVDQLAILEWSRTADAPVHLADLKARGTAELFQATTAWLAGRAGLLAEPLSALLASGRIGDLVPLGIVAGLFCHDRPADPKGLGLFLGHYGLAGLNGEVLNVWYTSTRGLVTSALKDPHTVLATATSIADQLQIGAAAAASDLLPQGLDARISALADALEEALPRPLPADLDSALINAAGLARIEALWAEVEAHFLAAGSHTVDAFSGAVRLAPLARRPLPVPPTVWPRPPPPTWPVTPGWTPRWSRSAAAPSNRRPPPHCGPSSTPRWRGGPATTGCSPRHWPTPRNLLCPSWRTCCVTWWYRSPGRPPRCWW</sequence>
<dbReference type="AlphaFoldDB" id="K5BIF2"/>
<reference evidence="4 5" key="1">
    <citation type="journal article" date="2012" name="J. Bacteriol.">
        <title>Genome sequence of Mycobacterium hassiacum DSM 44199, a rare source of heat-stable mycobacterial proteins.</title>
        <authorList>
            <person name="Tiago I."/>
            <person name="Maranha A."/>
            <person name="Mendes V."/>
            <person name="Alarico S."/>
            <person name="Moynihan P.J."/>
            <person name="Clarke A.J."/>
            <person name="Macedo-Ribeiro S."/>
            <person name="Pereira P.J."/>
            <person name="Empadinhas N."/>
        </authorList>
    </citation>
    <scope>NUCLEOTIDE SEQUENCE [LARGE SCALE GENOMIC DNA]</scope>
    <source>
        <strain evidence="5">DSM 44199 / CIP 105218 / JCM 12690 / 3849</strain>
    </source>
</reference>
<dbReference type="Pfam" id="PF25862">
    <property type="entry name" value="PglZ_1st"/>
    <property type="match status" value="1"/>
</dbReference>
<evidence type="ECO:0000259" key="2">
    <source>
        <dbReference type="Pfam" id="PF25861"/>
    </source>
</evidence>
<dbReference type="InterPro" id="IPR047992">
    <property type="entry name" value="BREX_PglZ"/>
</dbReference>
<evidence type="ECO:0000256" key="1">
    <source>
        <dbReference type="SAM" id="MobiDB-lite"/>
    </source>
</evidence>
<dbReference type="InterPro" id="IPR058880">
    <property type="entry name" value="PglZ_N"/>
</dbReference>
<gene>
    <name evidence="4" type="ORF">C731_4768</name>
</gene>
<evidence type="ECO:0000313" key="5">
    <source>
        <dbReference type="Proteomes" id="UP000006265"/>
    </source>
</evidence>
<feature type="compositionally biased region" description="Low complexity" evidence="1">
    <location>
        <begin position="412"/>
        <end position="428"/>
    </location>
</feature>
<feature type="region of interest" description="Disordered" evidence="1">
    <location>
        <begin position="412"/>
        <end position="452"/>
    </location>
</feature>
<dbReference type="InterPro" id="IPR058881">
    <property type="entry name" value="PglZ_2nd"/>
</dbReference>
<feature type="domain" description="Alkaline phosphatase-like protein PglZ N-terminal" evidence="3">
    <location>
        <begin position="14"/>
        <end position="102"/>
    </location>
</feature>
<keyword evidence="5" id="KW-1185">Reference proteome</keyword>
<dbReference type="EMBL" id="AMRA01000153">
    <property type="protein sequence ID" value="EKF21259.1"/>
    <property type="molecule type" value="Genomic_DNA"/>
</dbReference>
<organism evidence="4 5">
    <name type="scientific">Mycolicibacterium hassiacum (strain DSM 44199 / CIP 105218 / JCM 12690 / 3849)</name>
    <name type="common">Mycobacterium hassiacum</name>
    <dbReference type="NCBI Taxonomy" id="1122247"/>
    <lineage>
        <taxon>Bacteria</taxon>
        <taxon>Bacillati</taxon>
        <taxon>Actinomycetota</taxon>
        <taxon>Actinomycetes</taxon>
        <taxon>Mycobacteriales</taxon>
        <taxon>Mycobacteriaceae</taxon>
        <taxon>Mycolicibacterium</taxon>
    </lineage>
</organism>
<dbReference type="eggNOG" id="COG1524">
    <property type="taxonomic scope" value="Bacteria"/>
</dbReference>
<dbReference type="NCBIfam" id="NF033446">
    <property type="entry name" value="BREX_PglZ_2"/>
    <property type="match status" value="1"/>
</dbReference>
<evidence type="ECO:0000313" key="4">
    <source>
        <dbReference type="EMBL" id="EKF21259.1"/>
    </source>
</evidence>
<feature type="domain" description="Alkaline phosphatase-like protein PglZ second" evidence="2">
    <location>
        <begin position="177"/>
        <end position="317"/>
    </location>
</feature>
<dbReference type="Pfam" id="PF25861">
    <property type="entry name" value="PglZ_2nd"/>
    <property type="match status" value="1"/>
</dbReference>